<dbReference type="KEGG" id="cfj:CFIO01_02896"/>
<feature type="region of interest" description="Disordered" evidence="1">
    <location>
        <begin position="428"/>
        <end position="453"/>
    </location>
</feature>
<name>A0A010RC48_9PEZI</name>
<proteinExistence type="predicted"/>
<organism evidence="3 4">
    <name type="scientific">Colletotrichum fioriniae PJ7</name>
    <dbReference type="NCBI Taxonomy" id="1445577"/>
    <lineage>
        <taxon>Eukaryota</taxon>
        <taxon>Fungi</taxon>
        <taxon>Dikarya</taxon>
        <taxon>Ascomycota</taxon>
        <taxon>Pezizomycotina</taxon>
        <taxon>Sordariomycetes</taxon>
        <taxon>Hypocreomycetidae</taxon>
        <taxon>Glomerellales</taxon>
        <taxon>Glomerellaceae</taxon>
        <taxon>Colletotrichum</taxon>
        <taxon>Colletotrichum acutatum species complex</taxon>
    </lineage>
</organism>
<keyword evidence="4" id="KW-1185">Reference proteome</keyword>
<comment type="caution">
    <text evidence="3">The sequence shown here is derived from an EMBL/GenBank/DDBJ whole genome shotgun (WGS) entry which is preliminary data.</text>
</comment>
<gene>
    <name evidence="3" type="ORF">CFIO01_02896</name>
</gene>
<feature type="compositionally biased region" description="Low complexity" evidence="1">
    <location>
        <begin position="371"/>
        <end position="390"/>
    </location>
</feature>
<keyword evidence="2" id="KW-0732">Signal</keyword>
<protein>
    <submittedName>
        <fullName evidence="3">Uncharacterized protein</fullName>
    </submittedName>
</protein>
<dbReference type="HOGENOM" id="CLU_405964_0_0_1"/>
<evidence type="ECO:0000256" key="1">
    <source>
        <dbReference type="SAM" id="MobiDB-lite"/>
    </source>
</evidence>
<dbReference type="eggNOG" id="ENOG502RA8P">
    <property type="taxonomic scope" value="Eukaryota"/>
</dbReference>
<dbReference type="OrthoDB" id="4811013at2759"/>
<evidence type="ECO:0000256" key="2">
    <source>
        <dbReference type="SAM" id="SignalP"/>
    </source>
</evidence>
<accession>A0A010RC48</accession>
<reference evidence="3 4" key="1">
    <citation type="submission" date="2014-02" db="EMBL/GenBank/DDBJ databases">
        <title>The genome sequence of Colletotrichum fioriniae PJ7.</title>
        <authorList>
            <person name="Baroncelli R."/>
            <person name="Thon M.R."/>
        </authorList>
    </citation>
    <scope>NUCLEOTIDE SEQUENCE [LARGE SCALE GENOMIC DNA]</scope>
    <source>
        <strain evidence="3 4">PJ7</strain>
    </source>
</reference>
<feature type="compositionally biased region" description="Low complexity" evidence="1">
    <location>
        <begin position="463"/>
        <end position="480"/>
    </location>
</feature>
<feature type="compositionally biased region" description="Low complexity" evidence="1">
    <location>
        <begin position="324"/>
        <end position="341"/>
    </location>
</feature>
<evidence type="ECO:0000313" key="4">
    <source>
        <dbReference type="Proteomes" id="UP000020467"/>
    </source>
</evidence>
<feature type="chain" id="PRO_5001455718" evidence="2">
    <location>
        <begin position="25"/>
        <end position="572"/>
    </location>
</feature>
<feature type="region of interest" description="Disordered" evidence="1">
    <location>
        <begin position="311"/>
        <end position="413"/>
    </location>
</feature>
<dbReference type="GO" id="GO:0008237">
    <property type="term" value="F:metallopeptidase activity"/>
    <property type="evidence" value="ECO:0007669"/>
    <property type="project" value="InterPro"/>
</dbReference>
<feature type="signal peptide" evidence="2">
    <location>
        <begin position="1"/>
        <end position="24"/>
    </location>
</feature>
<dbReference type="Gene3D" id="3.40.390.10">
    <property type="entry name" value="Collagenase (Catalytic Domain)"/>
    <property type="match status" value="1"/>
</dbReference>
<evidence type="ECO:0000313" key="3">
    <source>
        <dbReference type="EMBL" id="EXF75309.1"/>
    </source>
</evidence>
<dbReference type="InterPro" id="IPR024079">
    <property type="entry name" value="MetalloPept_cat_dom_sf"/>
</dbReference>
<dbReference type="EMBL" id="JARH01000912">
    <property type="protein sequence ID" value="EXF75309.1"/>
    <property type="molecule type" value="Genomic_DNA"/>
</dbReference>
<dbReference type="AlphaFoldDB" id="A0A010RC48"/>
<feature type="region of interest" description="Disordered" evidence="1">
    <location>
        <begin position="461"/>
        <end position="480"/>
    </location>
</feature>
<dbReference type="Proteomes" id="UP000020467">
    <property type="component" value="Unassembled WGS sequence"/>
</dbReference>
<dbReference type="SUPFAM" id="SSF55486">
    <property type="entry name" value="Metalloproteases ('zincins'), catalytic domain"/>
    <property type="match status" value="1"/>
</dbReference>
<sequence>MLQSLTPLTVLGSLLLASGQGALGHGLSNPAKRSIEQTMHMSSKRALDGFYVIDQQAGSEWGCSEEKIAALEGAVRDTQALAFMASTVLAEKDSEFSDAYIFWFGEDNTKAATKNSIKTLNYDPVQDFLKAPGARNRVDDMRIDNLSPTGLTYMCAAADDSMCAGGMAAAAHQHGAGGLSGHSIVLCDRFFGANSQQDMLRTWKDTRRLSASSGFWLLHEVQHLGAIVSDGRRCVDVPDPNETDGSGCYDANCCSRLKGADKIRNAQNMAFFALEVMADPQSGAAPGQSCTIMKRDTGSVLLGGPEDLMARADYSPDANTSSRVPTTYSSKVSVPSSKRPTGSASPSRSKPPVPAASSGPRSSNPARPSLSGPQSSNPVQPSSSAPQSSKPVPPPSSGLRPSSKGPVFTTRPPVPVSSFSGASFSYSYSTAPPTTEEVPTGGDASPDRDGFPQAVYDGLAAEARSTSRASSSSSTSSPLMVITDVPEPETTVEVVPTATPTAAPVNPVACYNFDINAYGYCCPGPGNPCEKDIGKCYFNGEGVSGGASGIVPDGARCPPPPGAEYCRGPCEE</sequence>